<reference evidence="3" key="1">
    <citation type="submission" date="2016-11" db="UniProtKB">
        <authorList>
            <consortium name="WormBaseParasite"/>
        </authorList>
    </citation>
    <scope>IDENTIFICATION</scope>
</reference>
<evidence type="ECO:0000313" key="2">
    <source>
        <dbReference type="Proteomes" id="UP000095283"/>
    </source>
</evidence>
<keyword evidence="1" id="KW-1133">Transmembrane helix</keyword>
<dbReference type="WBParaSite" id="Hba_08288">
    <property type="protein sequence ID" value="Hba_08288"/>
    <property type="gene ID" value="Hba_08288"/>
</dbReference>
<organism evidence="2 3">
    <name type="scientific">Heterorhabditis bacteriophora</name>
    <name type="common">Entomopathogenic nematode worm</name>
    <dbReference type="NCBI Taxonomy" id="37862"/>
    <lineage>
        <taxon>Eukaryota</taxon>
        <taxon>Metazoa</taxon>
        <taxon>Ecdysozoa</taxon>
        <taxon>Nematoda</taxon>
        <taxon>Chromadorea</taxon>
        <taxon>Rhabditida</taxon>
        <taxon>Rhabditina</taxon>
        <taxon>Rhabditomorpha</taxon>
        <taxon>Strongyloidea</taxon>
        <taxon>Heterorhabditidae</taxon>
        <taxon>Heterorhabditis</taxon>
    </lineage>
</organism>
<name>A0A1I7WT54_HETBA</name>
<feature type="transmembrane region" description="Helical" evidence="1">
    <location>
        <begin position="16"/>
        <end position="39"/>
    </location>
</feature>
<dbReference type="Proteomes" id="UP000095283">
    <property type="component" value="Unplaced"/>
</dbReference>
<feature type="transmembrane region" description="Helical" evidence="1">
    <location>
        <begin position="87"/>
        <end position="107"/>
    </location>
</feature>
<evidence type="ECO:0000256" key="1">
    <source>
        <dbReference type="SAM" id="Phobius"/>
    </source>
</evidence>
<keyword evidence="1" id="KW-0812">Transmembrane</keyword>
<keyword evidence="2" id="KW-1185">Reference proteome</keyword>
<dbReference type="AlphaFoldDB" id="A0A1I7WT54"/>
<evidence type="ECO:0000313" key="3">
    <source>
        <dbReference type="WBParaSite" id="Hba_08288"/>
    </source>
</evidence>
<keyword evidence="1" id="KW-0472">Membrane</keyword>
<proteinExistence type="predicted"/>
<sequence length="149" mass="17619">MSGTGNSESEFSTHTIILKICLGLIFIGAGTGAIAYSVINYASNKRIFHRVGLQEDDWQYTYYIFENITFFQTKKRCTRMIQGYNKFIEGLLFILISYFIHAISYGWELYFDHSNNFTLYRQNYWFPNMKSIEPDWTIFYNIPENCIKS</sequence>
<protein>
    <submittedName>
        <fullName evidence="3">Uncharacterized protein</fullName>
    </submittedName>
</protein>
<accession>A0A1I7WT54</accession>